<evidence type="ECO:0008006" key="4">
    <source>
        <dbReference type="Google" id="ProtNLM"/>
    </source>
</evidence>
<dbReference type="SUPFAM" id="SSF160214">
    <property type="entry name" value="FlaG-like"/>
    <property type="match status" value="1"/>
</dbReference>
<dbReference type="PANTHER" id="PTHR37166">
    <property type="entry name" value="PROTEIN FLAG"/>
    <property type="match status" value="1"/>
</dbReference>
<evidence type="ECO:0000256" key="1">
    <source>
        <dbReference type="SAM" id="MobiDB-lite"/>
    </source>
</evidence>
<dbReference type="AlphaFoldDB" id="A0A2A5CAL5"/>
<protein>
    <recommendedName>
        <fullName evidence="4">Flagellar biosynthesis protein FlaG</fullName>
    </recommendedName>
</protein>
<sequence>MTTLEKINVSAKRELSVSQIKATNDNEKRQSVAVGGKPLPGSGSSSSLAETKKQELNQAVKEVSGYVQNITRELNFTIDEELDRFVVTVIDRETGEVVRQIPSEDMLEIAKTLSDAQERESKGVLRGVLFQADV</sequence>
<dbReference type="InterPro" id="IPR005186">
    <property type="entry name" value="FlaG"/>
</dbReference>
<evidence type="ECO:0000313" key="2">
    <source>
        <dbReference type="EMBL" id="PCJ40842.1"/>
    </source>
</evidence>
<feature type="compositionally biased region" description="Low complexity" evidence="1">
    <location>
        <begin position="39"/>
        <end position="48"/>
    </location>
</feature>
<evidence type="ECO:0000313" key="3">
    <source>
        <dbReference type="Proteomes" id="UP000228987"/>
    </source>
</evidence>
<reference evidence="3" key="1">
    <citation type="submission" date="2017-08" db="EMBL/GenBank/DDBJ databases">
        <title>A dynamic microbial community with high functional redundancy inhabits the cold, oxic subseafloor aquifer.</title>
        <authorList>
            <person name="Tully B.J."/>
            <person name="Wheat C.G."/>
            <person name="Glazer B.T."/>
            <person name="Huber J.A."/>
        </authorList>
    </citation>
    <scope>NUCLEOTIDE SEQUENCE [LARGE SCALE GENOMIC DNA]</scope>
</reference>
<feature type="region of interest" description="Disordered" evidence="1">
    <location>
        <begin position="20"/>
        <end position="53"/>
    </location>
</feature>
<dbReference type="Pfam" id="PF03646">
    <property type="entry name" value="FlaG"/>
    <property type="match status" value="1"/>
</dbReference>
<gene>
    <name evidence="2" type="ORF">COA71_09570</name>
</gene>
<proteinExistence type="predicted"/>
<dbReference type="InterPro" id="IPR035924">
    <property type="entry name" value="FlaG-like_sf"/>
</dbReference>
<dbReference type="EMBL" id="NVWI01000007">
    <property type="protein sequence ID" value="PCJ40842.1"/>
    <property type="molecule type" value="Genomic_DNA"/>
</dbReference>
<organism evidence="2 3">
    <name type="scientific">SAR86 cluster bacterium</name>
    <dbReference type="NCBI Taxonomy" id="2030880"/>
    <lineage>
        <taxon>Bacteria</taxon>
        <taxon>Pseudomonadati</taxon>
        <taxon>Pseudomonadota</taxon>
        <taxon>Gammaproteobacteria</taxon>
        <taxon>SAR86 cluster</taxon>
    </lineage>
</organism>
<dbReference type="Proteomes" id="UP000228987">
    <property type="component" value="Unassembled WGS sequence"/>
</dbReference>
<dbReference type="PANTHER" id="PTHR37166:SF1">
    <property type="entry name" value="PROTEIN FLAG"/>
    <property type="match status" value="1"/>
</dbReference>
<accession>A0A2A5CAL5</accession>
<comment type="caution">
    <text evidence="2">The sequence shown here is derived from an EMBL/GenBank/DDBJ whole genome shotgun (WGS) entry which is preliminary data.</text>
</comment>
<dbReference type="Gene3D" id="3.30.160.170">
    <property type="entry name" value="FlaG-like"/>
    <property type="match status" value="1"/>
</dbReference>
<name>A0A2A5CAL5_9GAMM</name>